<name>A0AAU7JCB7_9HYPH</name>
<organism evidence="2">
    <name type="scientific">Alsobacter sp. KACC 23698</name>
    <dbReference type="NCBI Taxonomy" id="3149229"/>
    <lineage>
        <taxon>Bacteria</taxon>
        <taxon>Pseudomonadati</taxon>
        <taxon>Pseudomonadota</taxon>
        <taxon>Alphaproteobacteria</taxon>
        <taxon>Hyphomicrobiales</taxon>
        <taxon>Alsobacteraceae</taxon>
        <taxon>Alsobacter</taxon>
    </lineage>
</organism>
<feature type="transmembrane region" description="Helical" evidence="1">
    <location>
        <begin position="12"/>
        <end position="37"/>
    </location>
</feature>
<keyword evidence="1" id="KW-0472">Membrane</keyword>
<dbReference type="RefSeq" id="WP_406854855.1">
    <property type="nucleotide sequence ID" value="NZ_CP157484.1"/>
</dbReference>
<reference evidence="2" key="1">
    <citation type="submission" date="2024-05" db="EMBL/GenBank/DDBJ databases">
        <authorList>
            <person name="Kim S."/>
            <person name="Heo J."/>
            <person name="Choi H."/>
            <person name="Choi Y."/>
            <person name="Kwon S.-W."/>
            <person name="Kim Y."/>
        </authorList>
    </citation>
    <scope>NUCLEOTIDE SEQUENCE</scope>
    <source>
        <strain evidence="2">KACC 23698</strain>
    </source>
</reference>
<dbReference type="EMBL" id="CP157484">
    <property type="protein sequence ID" value="XBO38027.1"/>
    <property type="molecule type" value="Genomic_DNA"/>
</dbReference>
<gene>
    <name evidence="2" type="ORF">ABEG18_20250</name>
</gene>
<evidence type="ECO:0000256" key="1">
    <source>
        <dbReference type="SAM" id="Phobius"/>
    </source>
</evidence>
<sequence>MAATGSLNRKNLLTIVSVGILVGTELVGLALAAGWALAGIFQLGTAYEYAFMAIFGAMGLYGLFRFMQRAVKVEPIRN</sequence>
<keyword evidence="1" id="KW-1133">Transmembrane helix</keyword>
<protein>
    <submittedName>
        <fullName evidence="2">Uncharacterized protein</fullName>
    </submittedName>
</protein>
<keyword evidence="1" id="KW-0812">Transmembrane</keyword>
<dbReference type="AlphaFoldDB" id="A0AAU7JCB7"/>
<evidence type="ECO:0000313" key="2">
    <source>
        <dbReference type="EMBL" id="XBO38027.1"/>
    </source>
</evidence>
<proteinExistence type="predicted"/>
<feature type="transmembrane region" description="Helical" evidence="1">
    <location>
        <begin position="49"/>
        <end position="67"/>
    </location>
</feature>
<accession>A0AAU7JCB7</accession>